<dbReference type="GO" id="GO:0004177">
    <property type="term" value="F:aminopeptidase activity"/>
    <property type="evidence" value="ECO:0007669"/>
    <property type="project" value="UniProtKB-KW"/>
</dbReference>
<gene>
    <name evidence="7" type="ORF">OCV88_14990</name>
</gene>
<dbReference type="InterPro" id="IPR000994">
    <property type="entry name" value="Pept_M24"/>
</dbReference>
<feature type="domain" description="Peptidase M24 C-terminal" evidence="6">
    <location>
        <begin position="540"/>
        <end position="600"/>
    </location>
</feature>
<feature type="domain" description="Creatinase N-terminal" evidence="5">
    <location>
        <begin position="9"/>
        <end position="123"/>
    </location>
</feature>
<evidence type="ECO:0000259" key="5">
    <source>
        <dbReference type="Pfam" id="PF01321"/>
    </source>
</evidence>
<dbReference type="PANTHER" id="PTHR43763">
    <property type="entry name" value="XAA-PRO AMINOPEPTIDASE 1"/>
    <property type="match status" value="1"/>
</dbReference>
<proteinExistence type="inferred from homology"/>
<sequence>MSADTISDRIQKLRREMKKRKISVYLIPTSDFHESEYVSDYFKVRQYMTGFTGSAGTAVITQTKAGLWTDGRYFIQAQKQLAGTEIVLYRMGMEGVPTAAEFIRENLEQNTYLGFDGRVLNASLGHTFLVIAREKQAQLYWKEDLAGMIWKDRPQFPVNPAFLLDEVYTGRSIDDKISAVRRKMEEAGATVHVLSSLCDIAWLLNIRGGDISHVPVVMSYLILTRERCCFYVNLDALSREIVGYFIAHKVDIRSYADIYEDLKLLEAGERVLLESGKINLSLKMSIPEDVEIIDRSNPEELMKAVKNPVEIKNIRKAHVKDGVAFTKFCYWLKQNIGKQEITELSAAEYLKERRMEQEHFVNISFDTISAYGANAAMMHYAPGNESNAVLKPEGFLLVDSGGHYLEGSTDITRNIVLGPLSKEEKQMYTAVVRANLNLANARFLYGCSGLNLDILARGPLWQQGMDYRCGTGHGNGYLLNVHEGPNGFRWRTVPERRDDCILEEGMVTTDEPGVYVEGKYGIRIENELLCRKWIKNEYGQFMEFENLTYAPIDLEGILPEEMTGTEQNYLNQYHKKVYEALSPYLNESEKNWLKEATREI</sequence>
<organism evidence="7 8">
    <name type="scientific">Brotonthovivens ammoniilytica</name>
    <dbReference type="NCBI Taxonomy" id="2981725"/>
    <lineage>
        <taxon>Bacteria</taxon>
        <taxon>Bacillati</taxon>
        <taxon>Bacillota</taxon>
        <taxon>Clostridia</taxon>
        <taxon>Lachnospirales</taxon>
        <taxon>Lachnospiraceae</taxon>
        <taxon>Brotonthovivens</taxon>
    </lineage>
</organism>
<feature type="domain" description="Peptidase M24" evidence="4">
    <location>
        <begin position="313"/>
        <end position="531"/>
    </location>
</feature>
<dbReference type="EMBL" id="JAOQJQ010000008">
    <property type="protein sequence ID" value="MCU6763613.1"/>
    <property type="molecule type" value="Genomic_DNA"/>
</dbReference>
<comment type="similarity">
    <text evidence="1">Belongs to the peptidase M24B family.</text>
</comment>
<evidence type="ECO:0000256" key="1">
    <source>
        <dbReference type="ARBA" id="ARBA00008766"/>
    </source>
</evidence>
<reference evidence="7 8" key="1">
    <citation type="journal article" date="2021" name="ISME Commun">
        <title>Automated analysis of genomic sequences facilitates high-throughput and comprehensive description of bacteria.</title>
        <authorList>
            <person name="Hitch T.C.A."/>
        </authorList>
    </citation>
    <scope>NUCLEOTIDE SEQUENCE [LARGE SCALE GENOMIC DNA]</scope>
    <source>
        <strain evidence="7 8">Sanger_109</strain>
    </source>
</reference>
<dbReference type="Gene3D" id="3.40.350.10">
    <property type="entry name" value="Creatinase/prolidase N-terminal domain"/>
    <property type="match status" value="2"/>
</dbReference>
<evidence type="ECO:0000313" key="7">
    <source>
        <dbReference type="EMBL" id="MCU6763613.1"/>
    </source>
</evidence>
<keyword evidence="7" id="KW-0031">Aminopeptidase</keyword>
<evidence type="ECO:0000256" key="2">
    <source>
        <dbReference type="ARBA" id="ARBA00022723"/>
    </source>
</evidence>
<keyword evidence="3" id="KW-0378">Hydrolase</keyword>
<keyword evidence="2" id="KW-0479">Metal-binding</keyword>
<dbReference type="InterPro" id="IPR036005">
    <property type="entry name" value="Creatinase/aminopeptidase-like"/>
</dbReference>
<evidence type="ECO:0000259" key="6">
    <source>
        <dbReference type="Pfam" id="PF16188"/>
    </source>
</evidence>
<dbReference type="InterPro" id="IPR032416">
    <property type="entry name" value="Peptidase_M24_C"/>
</dbReference>
<evidence type="ECO:0000259" key="4">
    <source>
        <dbReference type="Pfam" id="PF00557"/>
    </source>
</evidence>
<dbReference type="InterPro" id="IPR000587">
    <property type="entry name" value="Creatinase_N"/>
</dbReference>
<dbReference type="Proteomes" id="UP001652442">
    <property type="component" value="Unassembled WGS sequence"/>
</dbReference>
<accession>A0ABT2TN17</accession>
<dbReference type="SUPFAM" id="SSF53092">
    <property type="entry name" value="Creatinase/prolidase N-terminal domain"/>
    <property type="match status" value="1"/>
</dbReference>
<comment type="caution">
    <text evidence="7">The sequence shown here is derived from an EMBL/GenBank/DDBJ whole genome shotgun (WGS) entry which is preliminary data.</text>
</comment>
<keyword evidence="8" id="KW-1185">Reference proteome</keyword>
<name>A0ABT2TN17_9FIRM</name>
<dbReference type="InterPro" id="IPR050422">
    <property type="entry name" value="X-Pro_aminopeptidase_P"/>
</dbReference>
<dbReference type="PANTHER" id="PTHR43763:SF6">
    <property type="entry name" value="XAA-PRO AMINOPEPTIDASE 1"/>
    <property type="match status" value="1"/>
</dbReference>
<dbReference type="RefSeq" id="WP_158426247.1">
    <property type="nucleotide sequence ID" value="NZ_JAOQJQ010000008.1"/>
</dbReference>
<dbReference type="CDD" id="cd01085">
    <property type="entry name" value="APP"/>
    <property type="match status" value="1"/>
</dbReference>
<dbReference type="Pfam" id="PF16188">
    <property type="entry name" value="Peptidase_M24_C"/>
    <property type="match status" value="1"/>
</dbReference>
<dbReference type="Gene3D" id="3.90.230.10">
    <property type="entry name" value="Creatinase/methionine aminopeptidase superfamily"/>
    <property type="match status" value="1"/>
</dbReference>
<keyword evidence="7" id="KW-0645">Protease</keyword>
<evidence type="ECO:0000256" key="3">
    <source>
        <dbReference type="ARBA" id="ARBA00022801"/>
    </source>
</evidence>
<dbReference type="InterPro" id="IPR033740">
    <property type="entry name" value="Pept_M24B"/>
</dbReference>
<dbReference type="SUPFAM" id="SSF55920">
    <property type="entry name" value="Creatinase/aminopeptidase"/>
    <property type="match status" value="1"/>
</dbReference>
<protein>
    <submittedName>
        <fullName evidence="7">Aminopeptidase P family protein</fullName>
    </submittedName>
</protein>
<dbReference type="Pfam" id="PF00557">
    <property type="entry name" value="Peptidase_M24"/>
    <property type="match status" value="1"/>
</dbReference>
<dbReference type="Pfam" id="PF16189">
    <property type="entry name" value="Creatinase_N_2"/>
    <property type="match status" value="1"/>
</dbReference>
<dbReference type="Pfam" id="PF01321">
    <property type="entry name" value="Creatinase_N"/>
    <property type="match status" value="1"/>
</dbReference>
<dbReference type="InterPro" id="IPR029149">
    <property type="entry name" value="Creatin/AminoP/Spt16_N"/>
</dbReference>
<evidence type="ECO:0000313" key="8">
    <source>
        <dbReference type="Proteomes" id="UP001652442"/>
    </source>
</evidence>